<dbReference type="PROSITE" id="PS00108">
    <property type="entry name" value="PROTEIN_KINASE_ST"/>
    <property type="match status" value="1"/>
</dbReference>
<protein>
    <recommendedName>
        <fullName evidence="2">non-specific serine/threonine protein kinase</fullName>
        <ecNumber evidence="2">2.7.11.1</ecNumber>
    </recommendedName>
</protein>
<accession>A0ABT4SDP2</accession>
<dbReference type="Pfam" id="PF17854">
    <property type="entry name" value="FtsK_alpha"/>
    <property type="match status" value="1"/>
</dbReference>
<evidence type="ECO:0000256" key="1">
    <source>
        <dbReference type="ARBA" id="ARBA00006474"/>
    </source>
</evidence>
<dbReference type="PROSITE" id="PS50011">
    <property type="entry name" value="PROTEIN_KINASE_DOM"/>
    <property type="match status" value="1"/>
</dbReference>
<evidence type="ECO:0000256" key="6">
    <source>
        <dbReference type="ARBA" id="ARBA00022777"/>
    </source>
</evidence>
<dbReference type="InterPro" id="IPR027417">
    <property type="entry name" value="P-loop_NTPase"/>
</dbReference>
<dbReference type="InterPro" id="IPR041027">
    <property type="entry name" value="FtsK_alpha"/>
</dbReference>
<feature type="binding site" evidence="8">
    <location>
        <position position="40"/>
    </location>
    <ligand>
        <name>ATP</name>
        <dbReference type="ChEBI" id="CHEBI:30616"/>
    </ligand>
</feature>
<dbReference type="RefSeq" id="WP_270156002.1">
    <property type="nucleotide sequence ID" value="NZ_JAPNNL010000061.1"/>
</dbReference>
<comment type="similarity">
    <text evidence="1">Belongs to the FtsK/SpoIIIE/SftA family.</text>
</comment>
<dbReference type="CDD" id="cd14014">
    <property type="entry name" value="STKc_PknB_like"/>
    <property type="match status" value="1"/>
</dbReference>
<evidence type="ECO:0000256" key="4">
    <source>
        <dbReference type="ARBA" id="ARBA00022679"/>
    </source>
</evidence>
<evidence type="ECO:0000256" key="8">
    <source>
        <dbReference type="PROSITE-ProRule" id="PRU10141"/>
    </source>
</evidence>
<dbReference type="SUPFAM" id="SSF52540">
    <property type="entry name" value="P-loop containing nucleoside triphosphate hydrolases"/>
    <property type="match status" value="1"/>
</dbReference>
<sequence length="645" mass="71090">MREGETLAGRYRLVKKLGAGGMGVVWKAVDLRLDREVAVKVFPYERDPDPRRVERFRAEPVLCGRLQHPGIVVIHDADEDDGRLFFVMELLDGPNLMKVFSRHLNGLPSERVVNIGARLAEALGVAHANKVIHRDIKPANIMLLSGDRPKICDFGIARAVDSGKATLQVGTPAYMAPEQSEGEPDERSDLYSLGCVLYEMATGETPFDGSVWQLMHRHATEKPTPPSAIRGDIPSPLEELILWLLAKKPEDRPQSAEEVAERLRAMRPEGRKSSTKIERLPPDRLLRSGIPERKHTDADDAMAKKIDQILKKALVDAKVAGYIRTPVLTRFEVRLGPTTEATAVLELAGQIVQAAKRDGVRLVLMERSTSPLPGSMAIGVEVPHRVPELLSLGDILRQAPDDSLLAGLGRAGDETSVYLDLNEERHVLIGGNGGRFDPIRSIVASLAVKHKPKRCRLIMVGRWNQFFDLPHVVQEAMGNPLTWAVAELGCRYGDLERSGCRDVEQFNREVRDERAPMPIAALGDTERAHPDVVVVIDELADIDDQDAVVELAREGRAVGIHVVARTARPSEIVLNSRVKGYFPARLALSMATADESIRVINRPGAEVLALGNGLFLRTTSGEPQEIRLAAISDEEIAAIVTYWRG</sequence>
<dbReference type="PANTHER" id="PTHR43289:SF6">
    <property type="entry name" value="SERINE_THREONINE-PROTEIN KINASE NEKL-3"/>
    <property type="match status" value="1"/>
</dbReference>
<organism evidence="10 11">
    <name type="scientific">Nonomuraea corallina</name>
    <dbReference type="NCBI Taxonomy" id="2989783"/>
    <lineage>
        <taxon>Bacteria</taxon>
        <taxon>Bacillati</taxon>
        <taxon>Actinomycetota</taxon>
        <taxon>Actinomycetes</taxon>
        <taxon>Streptosporangiales</taxon>
        <taxon>Streptosporangiaceae</taxon>
        <taxon>Nonomuraea</taxon>
    </lineage>
</organism>
<dbReference type="InterPro" id="IPR008271">
    <property type="entry name" value="Ser/Thr_kinase_AS"/>
</dbReference>
<dbReference type="Proteomes" id="UP001144036">
    <property type="component" value="Unassembled WGS sequence"/>
</dbReference>
<keyword evidence="4" id="KW-0808">Transferase</keyword>
<dbReference type="Gene3D" id="3.30.980.40">
    <property type="match status" value="1"/>
</dbReference>
<name>A0ABT4SDP2_9ACTN</name>
<keyword evidence="5 8" id="KW-0547">Nucleotide-binding</keyword>
<dbReference type="Gene3D" id="1.10.510.10">
    <property type="entry name" value="Transferase(Phosphotransferase) domain 1"/>
    <property type="match status" value="1"/>
</dbReference>
<dbReference type="EMBL" id="JAPNNL010000061">
    <property type="protein sequence ID" value="MDA0635163.1"/>
    <property type="molecule type" value="Genomic_DNA"/>
</dbReference>
<dbReference type="Gene3D" id="3.40.50.300">
    <property type="entry name" value="P-loop containing nucleotide triphosphate hydrolases"/>
    <property type="match status" value="1"/>
</dbReference>
<dbReference type="Pfam" id="PF01580">
    <property type="entry name" value="FtsK_SpoIIIE"/>
    <property type="match status" value="1"/>
</dbReference>
<dbReference type="InterPro" id="IPR002543">
    <property type="entry name" value="FtsK_dom"/>
</dbReference>
<keyword evidence="7 8" id="KW-0067">ATP-binding</keyword>
<evidence type="ECO:0000256" key="5">
    <source>
        <dbReference type="ARBA" id="ARBA00022741"/>
    </source>
</evidence>
<evidence type="ECO:0000256" key="7">
    <source>
        <dbReference type="ARBA" id="ARBA00022840"/>
    </source>
</evidence>
<keyword evidence="11" id="KW-1185">Reference proteome</keyword>
<evidence type="ECO:0000256" key="2">
    <source>
        <dbReference type="ARBA" id="ARBA00012513"/>
    </source>
</evidence>
<evidence type="ECO:0000259" key="9">
    <source>
        <dbReference type="PROSITE" id="PS50011"/>
    </source>
</evidence>
<dbReference type="SMART" id="SM00220">
    <property type="entry name" value="S_TKc"/>
    <property type="match status" value="1"/>
</dbReference>
<proteinExistence type="inferred from homology"/>
<dbReference type="PANTHER" id="PTHR43289">
    <property type="entry name" value="MITOGEN-ACTIVATED PROTEIN KINASE KINASE KINASE 20-RELATED"/>
    <property type="match status" value="1"/>
</dbReference>
<dbReference type="PROSITE" id="PS00107">
    <property type="entry name" value="PROTEIN_KINASE_ATP"/>
    <property type="match status" value="1"/>
</dbReference>
<dbReference type="SUPFAM" id="SSF56112">
    <property type="entry name" value="Protein kinase-like (PK-like)"/>
    <property type="match status" value="1"/>
</dbReference>
<feature type="domain" description="Protein kinase" evidence="9">
    <location>
        <begin position="11"/>
        <end position="264"/>
    </location>
</feature>
<evidence type="ECO:0000313" key="10">
    <source>
        <dbReference type="EMBL" id="MDA0635163.1"/>
    </source>
</evidence>
<reference evidence="10" key="1">
    <citation type="submission" date="2022-11" db="EMBL/GenBank/DDBJ databases">
        <title>Nonomuraea corallina sp. nov., a new species of the genus Nonomuraea isolated from sea side sediment in Thai sea.</title>
        <authorList>
            <person name="Ngamcharungchit C."/>
            <person name="Matsumoto A."/>
            <person name="Suriyachadkun C."/>
            <person name="Panbangred W."/>
            <person name="Inahashi Y."/>
            <person name="Intra B."/>
        </authorList>
    </citation>
    <scope>NUCLEOTIDE SEQUENCE</scope>
    <source>
        <strain evidence="10">MCN248</strain>
    </source>
</reference>
<comment type="caution">
    <text evidence="10">The sequence shown here is derived from an EMBL/GenBank/DDBJ whole genome shotgun (WGS) entry which is preliminary data.</text>
</comment>
<dbReference type="Gene3D" id="3.30.200.20">
    <property type="entry name" value="Phosphorylase Kinase, domain 1"/>
    <property type="match status" value="1"/>
</dbReference>
<keyword evidence="3" id="KW-0723">Serine/threonine-protein kinase</keyword>
<evidence type="ECO:0000313" key="11">
    <source>
        <dbReference type="Proteomes" id="UP001144036"/>
    </source>
</evidence>
<dbReference type="InterPro" id="IPR011009">
    <property type="entry name" value="Kinase-like_dom_sf"/>
</dbReference>
<dbReference type="InterPro" id="IPR017441">
    <property type="entry name" value="Protein_kinase_ATP_BS"/>
</dbReference>
<evidence type="ECO:0000256" key="3">
    <source>
        <dbReference type="ARBA" id="ARBA00022527"/>
    </source>
</evidence>
<dbReference type="InterPro" id="IPR000719">
    <property type="entry name" value="Prot_kinase_dom"/>
</dbReference>
<dbReference type="EC" id="2.7.11.1" evidence="2"/>
<keyword evidence="6" id="KW-0418">Kinase</keyword>
<dbReference type="Pfam" id="PF00069">
    <property type="entry name" value="Pkinase"/>
    <property type="match status" value="1"/>
</dbReference>
<gene>
    <name evidence="10" type="ORF">OUY22_17225</name>
</gene>